<accession>A0ABQ9ZEU8</accession>
<comment type="caution">
    <text evidence="1">The sequence shown here is derived from an EMBL/GenBank/DDBJ whole genome shotgun (WGS) entry which is preliminary data.</text>
</comment>
<reference evidence="1 2" key="1">
    <citation type="journal article" date="2023" name="Nucleic Acids Res.">
        <title>The hologenome of Daphnia magna reveals possible DNA methylation and microbiome-mediated evolution of the host genome.</title>
        <authorList>
            <person name="Chaturvedi A."/>
            <person name="Li X."/>
            <person name="Dhandapani V."/>
            <person name="Marshall H."/>
            <person name="Kissane S."/>
            <person name="Cuenca-Cambronero M."/>
            <person name="Asole G."/>
            <person name="Calvet F."/>
            <person name="Ruiz-Romero M."/>
            <person name="Marangio P."/>
            <person name="Guigo R."/>
            <person name="Rago D."/>
            <person name="Mirbahai L."/>
            <person name="Eastwood N."/>
            <person name="Colbourne J.K."/>
            <person name="Zhou J."/>
            <person name="Mallon E."/>
            <person name="Orsini L."/>
        </authorList>
    </citation>
    <scope>NUCLEOTIDE SEQUENCE [LARGE SCALE GENOMIC DNA]</scope>
    <source>
        <strain evidence="1">LRV0_1</strain>
    </source>
</reference>
<keyword evidence="2" id="KW-1185">Reference proteome</keyword>
<dbReference type="EMBL" id="JAOYFB010000003">
    <property type="protein sequence ID" value="KAK4011466.1"/>
    <property type="molecule type" value="Genomic_DNA"/>
</dbReference>
<name>A0ABQ9ZEU8_9CRUS</name>
<gene>
    <name evidence="1" type="ORF">OUZ56_020583</name>
</gene>
<evidence type="ECO:0000313" key="2">
    <source>
        <dbReference type="Proteomes" id="UP001234178"/>
    </source>
</evidence>
<proteinExistence type="predicted"/>
<organism evidence="1 2">
    <name type="scientific">Daphnia magna</name>
    <dbReference type="NCBI Taxonomy" id="35525"/>
    <lineage>
        <taxon>Eukaryota</taxon>
        <taxon>Metazoa</taxon>
        <taxon>Ecdysozoa</taxon>
        <taxon>Arthropoda</taxon>
        <taxon>Crustacea</taxon>
        <taxon>Branchiopoda</taxon>
        <taxon>Diplostraca</taxon>
        <taxon>Cladocera</taxon>
        <taxon>Anomopoda</taxon>
        <taxon>Daphniidae</taxon>
        <taxon>Daphnia</taxon>
    </lineage>
</organism>
<sequence>MNEMLTRCVIDHIYSTVIENLQLLWPGEILGILDGASERIRITRLIDHPLNVIDLYWFNLGKRIVIKLGDDFDGSLGPK</sequence>
<protein>
    <submittedName>
        <fullName evidence="1">Uncharacterized protein</fullName>
    </submittedName>
</protein>
<dbReference type="Proteomes" id="UP001234178">
    <property type="component" value="Unassembled WGS sequence"/>
</dbReference>
<evidence type="ECO:0000313" key="1">
    <source>
        <dbReference type="EMBL" id="KAK4011466.1"/>
    </source>
</evidence>